<feature type="domain" description="Zinc finger PHD-type" evidence="5">
    <location>
        <begin position="686"/>
        <end position="760"/>
    </location>
</feature>
<feature type="compositionally biased region" description="Basic and acidic residues" evidence="4">
    <location>
        <begin position="583"/>
        <end position="632"/>
    </location>
</feature>
<comment type="caution">
    <text evidence="6">The sequence shown here is derived from an EMBL/GenBank/DDBJ whole genome shotgun (WGS) entry which is preliminary data.</text>
</comment>
<feature type="region of interest" description="Disordered" evidence="4">
    <location>
        <begin position="905"/>
        <end position="1005"/>
    </location>
</feature>
<dbReference type="CDD" id="cd15489">
    <property type="entry name" value="PHD_SF"/>
    <property type="match status" value="1"/>
</dbReference>
<feature type="compositionally biased region" description="Basic and acidic residues" evidence="4">
    <location>
        <begin position="144"/>
        <end position="156"/>
    </location>
</feature>
<evidence type="ECO:0000259" key="5">
    <source>
        <dbReference type="SMART" id="SM00249"/>
    </source>
</evidence>
<dbReference type="InterPro" id="IPR001965">
    <property type="entry name" value="Znf_PHD"/>
</dbReference>
<organism evidence="6 7">
    <name type="scientific">Tetrapyrgos nigripes</name>
    <dbReference type="NCBI Taxonomy" id="182062"/>
    <lineage>
        <taxon>Eukaryota</taxon>
        <taxon>Fungi</taxon>
        <taxon>Dikarya</taxon>
        <taxon>Basidiomycota</taxon>
        <taxon>Agaricomycotina</taxon>
        <taxon>Agaricomycetes</taxon>
        <taxon>Agaricomycetidae</taxon>
        <taxon>Agaricales</taxon>
        <taxon>Marasmiineae</taxon>
        <taxon>Marasmiaceae</taxon>
        <taxon>Tetrapyrgos</taxon>
    </lineage>
</organism>
<proteinExistence type="predicted"/>
<evidence type="ECO:0000256" key="2">
    <source>
        <dbReference type="ARBA" id="ARBA00022771"/>
    </source>
</evidence>
<dbReference type="SUPFAM" id="SSF57903">
    <property type="entry name" value="FYVE/PHD zinc finger"/>
    <property type="match status" value="1"/>
</dbReference>
<reference evidence="6 7" key="1">
    <citation type="journal article" date="2020" name="ISME J.">
        <title>Uncovering the hidden diversity of litter-decomposition mechanisms in mushroom-forming fungi.</title>
        <authorList>
            <person name="Floudas D."/>
            <person name="Bentzer J."/>
            <person name="Ahren D."/>
            <person name="Johansson T."/>
            <person name="Persson P."/>
            <person name="Tunlid A."/>
        </authorList>
    </citation>
    <scope>NUCLEOTIDE SEQUENCE [LARGE SCALE GENOMIC DNA]</scope>
    <source>
        <strain evidence="6 7">CBS 291.85</strain>
    </source>
</reference>
<keyword evidence="3" id="KW-0862">Zinc</keyword>
<dbReference type="InterPro" id="IPR011011">
    <property type="entry name" value="Znf_FYVE_PHD"/>
</dbReference>
<feature type="region of interest" description="Disordered" evidence="4">
    <location>
        <begin position="359"/>
        <end position="494"/>
    </location>
</feature>
<dbReference type="PANTHER" id="PTHR14296:SF3">
    <property type="entry name" value="DIKAR, ISOFORM F"/>
    <property type="match status" value="1"/>
</dbReference>
<feature type="region of interest" description="Disordered" evidence="4">
    <location>
        <begin position="583"/>
        <end position="681"/>
    </location>
</feature>
<dbReference type="InterPro" id="IPR013083">
    <property type="entry name" value="Znf_RING/FYVE/PHD"/>
</dbReference>
<dbReference type="OrthoDB" id="303107at2759"/>
<feature type="compositionally biased region" description="Polar residues" evidence="4">
    <location>
        <begin position="783"/>
        <end position="798"/>
    </location>
</feature>
<feature type="region of interest" description="Disordered" evidence="4">
    <location>
        <begin position="272"/>
        <end position="342"/>
    </location>
</feature>
<feature type="region of interest" description="Disordered" evidence="4">
    <location>
        <begin position="766"/>
        <end position="823"/>
    </location>
</feature>
<feature type="compositionally biased region" description="Basic and acidic residues" evidence="4">
    <location>
        <begin position="163"/>
        <end position="176"/>
    </location>
</feature>
<protein>
    <recommendedName>
        <fullName evidence="5">Zinc finger PHD-type domain-containing protein</fullName>
    </recommendedName>
</protein>
<feature type="compositionally biased region" description="Polar residues" evidence="4">
    <location>
        <begin position="292"/>
        <end position="308"/>
    </location>
</feature>
<keyword evidence="7" id="KW-1185">Reference proteome</keyword>
<feature type="compositionally biased region" description="Polar residues" evidence="4">
    <location>
        <begin position="956"/>
        <end position="982"/>
    </location>
</feature>
<dbReference type="Proteomes" id="UP000559256">
    <property type="component" value="Unassembled WGS sequence"/>
</dbReference>
<dbReference type="GO" id="GO:0031213">
    <property type="term" value="C:RSF complex"/>
    <property type="evidence" value="ECO:0007669"/>
    <property type="project" value="InterPro"/>
</dbReference>
<dbReference type="GO" id="GO:0006355">
    <property type="term" value="P:regulation of DNA-templated transcription"/>
    <property type="evidence" value="ECO:0007669"/>
    <property type="project" value="InterPro"/>
</dbReference>
<sequence length="1005" mass="113158">MPRRASARSALPAASDVHQFSDVPAAPETLPDDLILLRTQWKWAAFCQFCYTFSQILAMDDVTVNNIEDDLVHGLNLYLPRIIVRLLFTLTYDRKINLNNWQTALRRQYSKRDPAANPIGPEPPKENTSSRYTSVIGDSVTPEPPEHPDENTDDAPRSSTAPRDSEQVEGESKVKSEEDDSGLSSNVPAAAIGDGQVKQETKDWLTLPMLEKLDSLHLLTEWQFQNPTRFRQLMKSDDEQASWRIEPIGYDSKRNAYWLIGADRLWIQRVPPKPPRLAANKNLKRKRGAADTGSSKQARSNRTATTNSKRPRLQASSTKGKGKSSASTDNSVSGRRGRAAKAQANLKLDAQAKQLAELNRQAAAMSKSGSSARSGRRQRTASVSPSKPSPSRVGTRSRPLGTRLSARLRGTEEDEWQAIPEEWLNENENDDDFKASSRFPRKTGLESDKSSVSDLTELSDDDAGEDDEASGEEQDEAEADIKEESSEPESVEEVKYEIPENFVEWETLCATLHEWEHIAERWQKATHYAEKALYKVLTNHIVPIVTEELREIENKRRLEEAVVHRKRSSRLAVKELEKEEARAAARKKVEDDERLGRQRRAEARAKRDEAERTKREQAREQRRKEREAKEEAASDEAEEKAQDESEEIDVGELPPVQNTRRRAQGLRSSTNGWSTSRSGTSDWEVDCEICHRQGFNIVRHAFFHTCDSADQNLKDESVPMMCCGMCSKWQHIACHDRADELAGRMRRDWKKFDFYCLRCRERAAVNGSGGHHQQPVLLHPANSRPSPRQPSATSNGVTSSYMQMSYGQSSSSPHASGSPQLPNGYADYTAKAYQTMSDIRSSNASNSQLPYSVNPTMKQISFSHYQPQQHGFSSSYPTVKPPLRQHPSYGTSPQVQAYGQEPLTAHNQYGGYSNGSMNGQTQRYSQYPTSNNSTWNGNATQTMDYSSLPSYAASAERSSAGQPNSLQEMPQQQQHYRSQQWMPYNHNNTHGHGGNMGYTSYQHSS</sequence>
<dbReference type="AlphaFoldDB" id="A0A8H5GLB9"/>
<feature type="compositionally biased region" description="Low complexity" evidence="4">
    <location>
        <begin position="362"/>
        <end position="373"/>
    </location>
</feature>
<evidence type="ECO:0000313" key="6">
    <source>
        <dbReference type="EMBL" id="KAF5367052.1"/>
    </source>
</evidence>
<dbReference type="InterPro" id="IPR028938">
    <property type="entry name" value="Rsf1-like"/>
</dbReference>
<feature type="compositionally biased region" description="Low complexity" evidence="4">
    <location>
        <begin position="315"/>
        <end position="328"/>
    </location>
</feature>
<feature type="compositionally biased region" description="Low complexity" evidence="4">
    <location>
        <begin position="799"/>
        <end position="820"/>
    </location>
</feature>
<dbReference type="Gene3D" id="3.30.40.10">
    <property type="entry name" value="Zinc/RING finger domain, C3HC4 (zinc finger)"/>
    <property type="match status" value="1"/>
</dbReference>
<feature type="compositionally biased region" description="Polar residues" evidence="4">
    <location>
        <begin position="666"/>
        <end position="681"/>
    </location>
</feature>
<evidence type="ECO:0000256" key="1">
    <source>
        <dbReference type="ARBA" id="ARBA00022723"/>
    </source>
</evidence>
<evidence type="ECO:0000313" key="7">
    <source>
        <dbReference type="Proteomes" id="UP000559256"/>
    </source>
</evidence>
<feature type="region of interest" description="Disordered" evidence="4">
    <location>
        <begin position="112"/>
        <end position="195"/>
    </location>
</feature>
<feature type="compositionally biased region" description="Low complexity" evidence="4">
    <location>
        <begin position="380"/>
        <end position="391"/>
    </location>
</feature>
<evidence type="ECO:0000256" key="3">
    <source>
        <dbReference type="ARBA" id="ARBA00022833"/>
    </source>
</evidence>
<dbReference type="PANTHER" id="PTHR14296">
    <property type="entry name" value="REMODELING AND SPACING FACTOR 1"/>
    <property type="match status" value="1"/>
</dbReference>
<dbReference type="GO" id="GO:0008270">
    <property type="term" value="F:zinc ion binding"/>
    <property type="evidence" value="ECO:0007669"/>
    <property type="project" value="UniProtKB-KW"/>
</dbReference>
<feature type="compositionally biased region" description="Acidic residues" evidence="4">
    <location>
        <begin position="457"/>
        <end position="478"/>
    </location>
</feature>
<feature type="compositionally biased region" description="Polar residues" evidence="4">
    <location>
        <begin position="905"/>
        <end position="949"/>
    </location>
</feature>
<name>A0A8H5GLB9_9AGAR</name>
<keyword evidence="1" id="KW-0479">Metal-binding</keyword>
<keyword evidence="2" id="KW-0863">Zinc-finger</keyword>
<dbReference type="EMBL" id="JAACJM010000020">
    <property type="protein sequence ID" value="KAF5367052.1"/>
    <property type="molecule type" value="Genomic_DNA"/>
</dbReference>
<accession>A0A8H5GLB9</accession>
<dbReference type="SMART" id="SM00249">
    <property type="entry name" value="PHD"/>
    <property type="match status" value="1"/>
</dbReference>
<evidence type="ECO:0000256" key="4">
    <source>
        <dbReference type="SAM" id="MobiDB-lite"/>
    </source>
</evidence>
<gene>
    <name evidence="6" type="ORF">D9758_004057</name>
</gene>